<feature type="transmembrane region" description="Helical" evidence="7">
    <location>
        <begin position="160"/>
        <end position="183"/>
    </location>
</feature>
<dbReference type="KEGG" id="sphe:GFH32_00045"/>
<feature type="transmembrane region" description="Helical" evidence="7">
    <location>
        <begin position="129"/>
        <end position="148"/>
    </location>
</feature>
<accession>A0A5Q0Q5S6</accession>
<sequence length="218" mass="24778">MEFIYTIIDFILHIDDHLVEIVNNYQTWTYLILFLIIFAETGFVVTPFLPGDSLLFATGAIIAKPETDLNVFVMWGLLMVAGILGDMVNYHIGKYFGPKAFSGKYKFLKKEYLEKTEKFYEKYGGKTIIYARFVPIIRTFAPFVAGVGSMSYAKFASYNVIGAVVWVTSFLFIGYFFGGLPIIKDNFTIVIFAIIILSMVPPIIEVIKEKYGKKKEAN</sequence>
<gene>
    <name evidence="9" type="ORF">GFH32_00045</name>
</gene>
<evidence type="ECO:0000313" key="10">
    <source>
        <dbReference type="Proteomes" id="UP000326921"/>
    </source>
</evidence>
<keyword evidence="10" id="KW-1185">Reference proteome</keyword>
<dbReference type="EMBL" id="CP045652">
    <property type="protein sequence ID" value="QGA24813.1"/>
    <property type="molecule type" value="Genomic_DNA"/>
</dbReference>
<keyword evidence="4 7" id="KW-0812">Transmembrane</keyword>
<dbReference type="PANTHER" id="PTHR30353:SF0">
    <property type="entry name" value="TRANSMEMBRANE PROTEIN"/>
    <property type="match status" value="1"/>
</dbReference>
<evidence type="ECO:0000256" key="5">
    <source>
        <dbReference type="ARBA" id="ARBA00022989"/>
    </source>
</evidence>
<evidence type="ECO:0000256" key="6">
    <source>
        <dbReference type="ARBA" id="ARBA00023136"/>
    </source>
</evidence>
<dbReference type="InterPro" id="IPR058127">
    <property type="entry name" value="DedA"/>
</dbReference>
<evidence type="ECO:0000313" key="9">
    <source>
        <dbReference type="EMBL" id="QGA24813.1"/>
    </source>
</evidence>
<comment type="subcellular location">
    <subcellularLocation>
        <location evidence="1 7">Cell membrane</location>
        <topology evidence="1 7">Multi-pass membrane protein</topology>
    </subcellularLocation>
</comment>
<feature type="transmembrane region" description="Helical" evidence="7">
    <location>
        <begin position="28"/>
        <end position="49"/>
    </location>
</feature>
<evidence type="ECO:0000256" key="1">
    <source>
        <dbReference type="ARBA" id="ARBA00004651"/>
    </source>
</evidence>
<feature type="transmembrane region" description="Helical" evidence="7">
    <location>
        <begin position="69"/>
        <end position="92"/>
    </location>
</feature>
<keyword evidence="5 7" id="KW-1133">Transmembrane helix</keyword>
<keyword evidence="3 7" id="KW-1003">Cell membrane</keyword>
<feature type="domain" description="VTT" evidence="8">
    <location>
        <begin position="49"/>
        <end position="175"/>
    </location>
</feature>
<name>A0A5Q0Q5S6_9SPHI</name>
<comment type="similarity">
    <text evidence="2 7">Belongs to the DedA family.</text>
</comment>
<dbReference type="GO" id="GO:0005886">
    <property type="term" value="C:plasma membrane"/>
    <property type="evidence" value="ECO:0007669"/>
    <property type="project" value="UniProtKB-SubCell"/>
</dbReference>
<evidence type="ECO:0000259" key="8">
    <source>
        <dbReference type="Pfam" id="PF09335"/>
    </source>
</evidence>
<dbReference type="RefSeq" id="WP_153509138.1">
    <property type="nucleotide sequence ID" value="NZ_CP045652.1"/>
</dbReference>
<proteinExistence type="inferred from homology"/>
<dbReference type="PANTHER" id="PTHR30353">
    <property type="entry name" value="INNER MEMBRANE PROTEIN DEDA-RELATED"/>
    <property type="match status" value="1"/>
</dbReference>
<dbReference type="NCBIfam" id="NF008102">
    <property type="entry name" value="PRK10847.1"/>
    <property type="match status" value="1"/>
</dbReference>
<evidence type="ECO:0000256" key="3">
    <source>
        <dbReference type="ARBA" id="ARBA00022475"/>
    </source>
</evidence>
<evidence type="ECO:0000256" key="7">
    <source>
        <dbReference type="RuleBase" id="RU367016"/>
    </source>
</evidence>
<dbReference type="Proteomes" id="UP000326921">
    <property type="component" value="Chromosome"/>
</dbReference>
<evidence type="ECO:0000256" key="4">
    <source>
        <dbReference type="ARBA" id="ARBA00022692"/>
    </source>
</evidence>
<dbReference type="AlphaFoldDB" id="A0A5Q0Q5S6"/>
<dbReference type="InterPro" id="IPR032816">
    <property type="entry name" value="VTT_dom"/>
</dbReference>
<reference evidence="9 10" key="1">
    <citation type="submission" date="2019-10" db="EMBL/GenBank/DDBJ databases">
        <authorList>
            <person name="Dong K."/>
        </authorList>
    </citation>
    <scope>NUCLEOTIDE SEQUENCE [LARGE SCALE GENOMIC DNA]</scope>
    <source>
        <strain evidence="10">dk4302</strain>
    </source>
</reference>
<keyword evidence="6 7" id="KW-0472">Membrane</keyword>
<feature type="transmembrane region" description="Helical" evidence="7">
    <location>
        <begin position="189"/>
        <end position="207"/>
    </location>
</feature>
<protein>
    <submittedName>
        <fullName evidence="9">DedA family protein</fullName>
    </submittedName>
</protein>
<evidence type="ECO:0000256" key="2">
    <source>
        <dbReference type="ARBA" id="ARBA00010792"/>
    </source>
</evidence>
<dbReference type="Pfam" id="PF09335">
    <property type="entry name" value="VTT_dom"/>
    <property type="match status" value="1"/>
</dbReference>
<dbReference type="InterPro" id="IPR032818">
    <property type="entry name" value="DedA-like"/>
</dbReference>
<organism evidence="9 10">
    <name type="scientific">Sphingobacterium zhuxiongii</name>
    <dbReference type="NCBI Taxonomy" id="2662364"/>
    <lineage>
        <taxon>Bacteria</taxon>
        <taxon>Pseudomonadati</taxon>
        <taxon>Bacteroidota</taxon>
        <taxon>Sphingobacteriia</taxon>
        <taxon>Sphingobacteriales</taxon>
        <taxon>Sphingobacteriaceae</taxon>
        <taxon>Sphingobacterium</taxon>
    </lineage>
</organism>